<dbReference type="Proteomes" id="UP000032740">
    <property type="component" value="Chromosome"/>
</dbReference>
<dbReference type="KEGG" id="apal:BN85412280"/>
<protein>
    <submittedName>
        <fullName evidence="1">DegV family protein, putative</fullName>
    </submittedName>
</protein>
<evidence type="ECO:0000313" key="1">
    <source>
        <dbReference type="EMBL" id="CCV64805.1"/>
    </source>
</evidence>
<dbReference type="EMBL" id="FO681347">
    <property type="protein sequence ID" value="CCV64805.1"/>
    <property type="molecule type" value="Genomic_DNA"/>
</dbReference>
<accession>U4KQL8</accession>
<dbReference type="InterPro" id="IPR043168">
    <property type="entry name" value="DegV_C"/>
</dbReference>
<dbReference type="HOGENOM" id="CLU_2696009_0_0_14"/>
<dbReference type="AlphaFoldDB" id="U4KQL8"/>
<name>U4KQL8_ALTPJ</name>
<gene>
    <name evidence="1" type="primary">degV</name>
    <name evidence="1" type="ORF">BN85412280</name>
</gene>
<dbReference type="Gene3D" id="3.30.1180.10">
    <property type="match status" value="1"/>
</dbReference>
<dbReference type="PROSITE" id="PS51482">
    <property type="entry name" value="DEGV"/>
    <property type="match status" value="1"/>
</dbReference>
<proteinExistence type="predicted"/>
<organism evidence="1 2">
    <name type="scientific">Alteracholeplasma palmae (strain ATCC 49389 / J233)</name>
    <name type="common">Acholeplasma palmae</name>
    <dbReference type="NCBI Taxonomy" id="1318466"/>
    <lineage>
        <taxon>Bacteria</taxon>
        <taxon>Bacillati</taxon>
        <taxon>Mycoplasmatota</taxon>
        <taxon>Mollicutes</taxon>
        <taxon>Acholeplasmatales</taxon>
        <taxon>Acholeplasmataceae</taxon>
        <taxon>Acholeplasma</taxon>
    </lineage>
</organism>
<sequence length="73" mass="8186">MIADKVKEYTNGRKYFAHILYTGNPSLREYFLEVLDKELNLKDINEAPATPVVGAHIGPDVIGIGIFLEPLEK</sequence>
<dbReference type="SUPFAM" id="SSF82549">
    <property type="entry name" value="DAK1/DegV-like"/>
    <property type="match status" value="1"/>
</dbReference>
<reference evidence="1 2" key="1">
    <citation type="journal article" date="2013" name="J. Mol. Microbiol. Biotechnol.">
        <title>Analysis of the Complete Genomes of Acholeplasma brassicae , A. palmae and A. laidlawii and Their Comparison to the Obligate Parasites from ' Candidatus Phytoplasma'.</title>
        <authorList>
            <person name="Kube M."/>
            <person name="Siewert C."/>
            <person name="Migdoll A.M."/>
            <person name="Duduk B."/>
            <person name="Holz S."/>
            <person name="Rabus R."/>
            <person name="Seemuller E."/>
            <person name="Mitrovic J."/>
            <person name="Muller I."/>
            <person name="Buttner C."/>
            <person name="Reinhardt R."/>
        </authorList>
    </citation>
    <scope>NUCLEOTIDE SEQUENCE [LARGE SCALE GENOMIC DNA]</scope>
    <source>
        <strain evidence="1 2">J233</strain>
    </source>
</reference>
<dbReference type="STRING" id="1318466.BN85412280"/>
<evidence type="ECO:0000313" key="2">
    <source>
        <dbReference type="Proteomes" id="UP000032740"/>
    </source>
</evidence>
<keyword evidence="2" id="KW-1185">Reference proteome</keyword>
<dbReference type="InterPro" id="IPR003797">
    <property type="entry name" value="DegV"/>
</dbReference>